<comment type="similarity">
    <text evidence="1">Belongs to the pseudouridine synthase RluA family.</text>
</comment>
<protein>
    <recommendedName>
        <fullName evidence="4">Pseudouridine synthase RsuA/RluA-like domain-containing protein</fullName>
    </recommendedName>
</protein>
<dbReference type="AlphaFoldDB" id="A0A382P3F2"/>
<dbReference type="InterPro" id="IPR006145">
    <property type="entry name" value="PsdUridine_synth_RsuA/RluA"/>
</dbReference>
<dbReference type="Pfam" id="PF00849">
    <property type="entry name" value="PseudoU_synth_2"/>
    <property type="match status" value="1"/>
</dbReference>
<dbReference type="CDD" id="cd00165">
    <property type="entry name" value="S4"/>
    <property type="match status" value="1"/>
</dbReference>
<dbReference type="SUPFAM" id="SSF55174">
    <property type="entry name" value="Alpha-L RNA-binding motif"/>
    <property type="match status" value="1"/>
</dbReference>
<dbReference type="Gene3D" id="3.10.290.10">
    <property type="entry name" value="RNA-binding S4 domain"/>
    <property type="match status" value="1"/>
</dbReference>
<name>A0A382P3F2_9ZZZZ</name>
<reference evidence="5" key="1">
    <citation type="submission" date="2018-05" db="EMBL/GenBank/DDBJ databases">
        <authorList>
            <person name="Lanie J.A."/>
            <person name="Ng W.-L."/>
            <person name="Kazmierczak K.M."/>
            <person name="Andrzejewski T.M."/>
            <person name="Davidsen T.M."/>
            <person name="Wayne K.J."/>
            <person name="Tettelin H."/>
            <person name="Glass J.I."/>
            <person name="Rusch D."/>
            <person name="Podicherti R."/>
            <person name="Tsui H.-C.T."/>
            <person name="Winkler M.E."/>
        </authorList>
    </citation>
    <scope>NUCLEOTIDE SEQUENCE</scope>
</reference>
<proteinExistence type="inferred from homology"/>
<accession>A0A382P3F2</accession>
<dbReference type="PROSITE" id="PS01129">
    <property type="entry name" value="PSI_RLU"/>
    <property type="match status" value="1"/>
</dbReference>
<keyword evidence="3" id="KW-0413">Isomerase</keyword>
<evidence type="ECO:0000256" key="2">
    <source>
        <dbReference type="ARBA" id="ARBA00022884"/>
    </source>
</evidence>
<dbReference type="CDD" id="cd02869">
    <property type="entry name" value="PseudoU_synth_RluA_like"/>
    <property type="match status" value="1"/>
</dbReference>
<feature type="non-terminal residue" evidence="5">
    <location>
        <position position="286"/>
    </location>
</feature>
<evidence type="ECO:0000259" key="4">
    <source>
        <dbReference type="Pfam" id="PF00849"/>
    </source>
</evidence>
<dbReference type="PANTHER" id="PTHR21600">
    <property type="entry name" value="MITOCHONDRIAL RNA PSEUDOURIDINE SYNTHASE"/>
    <property type="match status" value="1"/>
</dbReference>
<dbReference type="InterPro" id="IPR006224">
    <property type="entry name" value="PsdUridine_synth_RluA-like_CS"/>
</dbReference>
<dbReference type="Gene3D" id="3.30.2350.10">
    <property type="entry name" value="Pseudouridine synthase"/>
    <property type="match status" value="1"/>
</dbReference>
<dbReference type="GO" id="GO:0003723">
    <property type="term" value="F:RNA binding"/>
    <property type="evidence" value="ECO:0007669"/>
    <property type="project" value="UniProtKB-KW"/>
</dbReference>
<dbReference type="GO" id="GO:0009982">
    <property type="term" value="F:pseudouridine synthase activity"/>
    <property type="evidence" value="ECO:0007669"/>
    <property type="project" value="InterPro"/>
</dbReference>
<sequence>MSRSKIQSLIRTGAVAVNAARIDKTSHTVGPGDAIRVNLPEPQPSTTLPEKIPLDIVYEDDALLVVNKPAGLVVHPAAGHWNATLVNALLYHCDRLSDIGETIRPGIVHRLDKDTSGLLVVAKRDDVHMALAGQIEAHEVSRKYLAVAWGSPRPESGTIEAPVGRHPVHRQLMGVVERGKTAVTHYQVVKSFRFCSLLSLKLETGRTHQIRVHLAHQGNPVFGDSTYGGRVKRLGRLSPTDRRLARTALDLIPRQALHAAELEFKHPETGNVIACKAEVPEDMQAL</sequence>
<evidence type="ECO:0000313" key="5">
    <source>
        <dbReference type="EMBL" id="SVC67949.1"/>
    </source>
</evidence>
<dbReference type="GO" id="GO:0000455">
    <property type="term" value="P:enzyme-directed rRNA pseudouridine synthesis"/>
    <property type="evidence" value="ECO:0007669"/>
    <property type="project" value="TreeGrafter"/>
</dbReference>
<gene>
    <name evidence="5" type="ORF">METZ01_LOCUS320803</name>
</gene>
<evidence type="ECO:0000256" key="1">
    <source>
        <dbReference type="ARBA" id="ARBA00010876"/>
    </source>
</evidence>
<organism evidence="5">
    <name type="scientific">marine metagenome</name>
    <dbReference type="NCBI Taxonomy" id="408172"/>
    <lineage>
        <taxon>unclassified sequences</taxon>
        <taxon>metagenomes</taxon>
        <taxon>ecological metagenomes</taxon>
    </lineage>
</organism>
<dbReference type="SUPFAM" id="SSF55120">
    <property type="entry name" value="Pseudouridine synthase"/>
    <property type="match status" value="1"/>
</dbReference>
<dbReference type="FunFam" id="3.30.2350.10:FF:000006">
    <property type="entry name" value="Pseudouridine synthase"/>
    <property type="match status" value="1"/>
</dbReference>
<dbReference type="NCBIfam" id="TIGR00005">
    <property type="entry name" value="rluA_subfam"/>
    <property type="match status" value="1"/>
</dbReference>
<keyword evidence="2" id="KW-0694">RNA-binding</keyword>
<feature type="domain" description="Pseudouridine synthase RsuA/RluA-like" evidence="4">
    <location>
        <begin position="63"/>
        <end position="216"/>
    </location>
</feature>
<dbReference type="InterPro" id="IPR020103">
    <property type="entry name" value="PsdUridine_synth_cat_dom_sf"/>
</dbReference>
<dbReference type="InterPro" id="IPR006225">
    <property type="entry name" value="PsdUridine_synth_RluC/D"/>
</dbReference>
<dbReference type="PANTHER" id="PTHR21600:SF44">
    <property type="entry name" value="RIBOSOMAL LARGE SUBUNIT PSEUDOURIDINE SYNTHASE D"/>
    <property type="match status" value="1"/>
</dbReference>
<dbReference type="PROSITE" id="PS50889">
    <property type="entry name" value="S4"/>
    <property type="match status" value="1"/>
</dbReference>
<evidence type="ECO:0000256" key="3">
    <source>
        <dbReference type="ARBA" id="ARBA00023235"/>
    </source>
</evidence>
<dbReference type="InterPro" id="IPR036986">
    <property type="entry name" value="S4_RNA-bd_sf"/>
</dbReference>
<dbReference type="InterPro" id="IPR050188">
    <property type="entry name" value="RluA_PseudoU_synthase"/>
</dbReference>
<dbReference type="EMBL" id="UINC01104639">
    <property type="protein sequence ID" value="SVC67949.1"/>
    <property type="molecule type" value="Genomic_DNA"/>
</dbReference>